<feature type="transmembrane region" description="Helical" evidence="1">
    <location>
        <begin position="72"/>
        <end position="92"/>
    </location>
</feature>
<organism evidence="2 3">
    <name type="scientific">Tenacibaculum dicentrarchi</name>
    <dbReference type="NCBI Taxonomy" id="669041"/>
    <lineage>
        <taxon>Bacteria</taxon>
        <taxon>Pseudomonadati</taxon>
        <taxon>Bacteroidota</taxon>
        <taxon>Flavobacteriia</taxon>
        <taxon>Flavobacteriales</taxon>
        <taxon>Flavobacteriaceae</taxon>
        <taxon>Tenacibaculum</taxon>
    </lineage>
</organism>
<gene>
    <name evidence="2" type="ORF">TD3509T_1935</name>
</gene>
<name>A0ABM9P014_9FLAO</name>
<feature type="transmembrane region" description="Helical" evidence="1">
    <location>
        <begin position="49"/>
        <end position="66"/>
    </location>
</feature>
<keyword evidence="3" id="KW-1185">Reference proteome</keyword>
<accession>A0ABM9P014</accession>
<evidence type="ECO:0000256" key="1">
    <source>
        <dbReference type="SAM" id="Phobius"/>
    </source>
</evidence>
<dbReference type="Proteomes" id="UP001497514">
    <property type="component" value="Chromosome"/>
</dbReference>
<reference evidence="2 3" key="1">
    <citation type="submission" date="2024-05" db="EMBL/GenBank/DDBJ databases">
        <authorList>
            <person name="Duchaud E."/>
        </authorList>
    </citation>
    <scope>NUCLEOTIDE SEQUENCE [LARGE SCALE GENOMIC DNA]</scope>
    <source>
        <strain evidence="2">Ena-SAMPLE-TAB-13-05-2024-13:56:06:370-140309</strain>
    </source>
</reference>
<protein>
    <submittedName>
        <fullName evidence="2">Uncharacterized protein</fullName>
    </submittedName>
</protein>
<keyword evidence="1" id="KW-1133">Transmembrane helix</keyword>
<dbReference type="EMBL" id="OZ038524">
    <property type="protein sequence ID" value="CAL2085735.1"/>
    <property type="molecule type" value="Genomic_DNA"/>
</dbReference>
<dbReference type="RefSeq" id="WP_101903027.1">
    <property type="nucleotide sequence ID" value="NZ_OZ038524.1"/>
</dbReference>
<sequence length="114" mass="13741">MFTQKFIKENFLTKSQVLKAYLLGKEDRLFIENPDDWENKKPRRMLYRINYFLAIFFTLFVLVSISEGGLTIGIFIAYLIILLKPLVHYFALENKRIKMNIFLYKRLYGMDEQE</sequence>
<dbReference type="GeneID" id="65210046"/>
<evidence type="ECO:0000313" key="2">
    <source>
        <dbReference type="EMBL" id="CAL2085735.1"/>
    </source>
</evidence>
<evidence type="ECO:0000313" key="3">
    <source>
        <dbReference type="Proteomes" id="UP001497514"/>
    </source>
</evidence>
<keyword evidence="1" id="KW-0812">Transmembrane</keyword>
<proteinExistence type="predicted"/>
<keyword evidence="1" id="KW-0472">Membrane</keyword>